<evidence type="ECO:0000256" key="3">
    <source>
        <dbReference type="ARBA" id="ARBA00022801"/>
    </source>
</evidence>
<evidence type="ECO:0000259" key="5">
    <source>
        <dbReference type="Pfam" id="PF01979"/>
    </source>
</evidence>
<dbReference type="EMBL" id="BMOF01000037">
    <property type="protein sequence ID" value="GGK03616.1"/>
    <property type="molecule type" value="Genomic_DNA"/>
</dbReference>
<sequence>MKPPIPHLTVERRRRLTEVAMRRRPATAWIRGGRIYNVYTGELLPAEVVLWEDRIAYVGEKTPSVDDETAIIDAEGLILVPGYLEPHAHPFLLYNPFALAAFALRHGTTGMVNDNLYLFHRLDVDELEAFWDETTDLPVRMWWWVRLDPQNDSPALRRRYTPERTGRLLAHPAVLQAGELTAWPDLLAGDAALAAGVDRARALGKRVEGHNPGASVETLNAVAAAGVTACHEAITGDEVLRRLRLGLYATLRHSSIRPDVPTLVRQLVDSGADLTSRLMLTTDGSTPPFLRDGFLDAVLREALAAGLPPLAAYRAATLNVAVYYGLDGDIGGIAPGRVADINFLEDLANPTPVHVMSGGRLRVQDGQLVDAPPPFDWSRYPALCRYAPRVTPADPDWFRVLDPGFPFPVMDLVNVITRPSEGGRVENGEVVPVPERGELYVALLSVDGRWITTGILRGFGVFDAFASSFSGSGDVMVLGRDRQAMARAVNEVCAMGGGMVLLDEGREVYRLRLPLGGCMSDLPMDELMDSTDDLVRLLRVRGYRGNDPLYALFFLSATNLPFLRLTADGILDVKGKRILVPSRALMNEAV</sequence>
<name>A0A8J3B9B3_9BACI</name>
<proteinExistence type="inferred from homology"/>
<evidence type="ECO:0000256" key="4">
    <source>
        <dbReference type="ARBA" id="ARBA00047720"/>
    </source>
</evidence>
<protein>
    <recommendedName>
        <fullName evidence="2">adenine deaminase</fullName>
        <ecNumber evidence="2">3.5.4.2</ecNumber>
    </recommendedName>
</protein>
<dbReference type="PANTHER" id="PTHR11113:SF6">
    <property type="entry name" value="ADENINE DEAMINASE YERA-RELATED"/>
    <property type="match status" value="1"/>
</dbReference>
<organism evidence="7 8">
    <name type="scientific">Calditerricola satsumensis</name>
    <dbReference type="NCBI Taxonomy" id="373054"/>
    <lineage>
        <taxon>Bacteria</taxon>
        <taxon>Bacillati</taxon>
        <taxon>Bacillota</taxon>
        <taxon>Bacilli</taxon>
        <taxon>Bacillales</taxon>
        <taxon>Bacillaceae</taxon>
        <taxon>Calditerricola</taxon>
    </lineage>
</organism>
<dbReference type="Gene3D" id="2.30.40.10">
    <property type="entry name" value="Urease, subunit C, domain 1"/>
    <property type="match status" value="1"/>
</dbReference>
<evidence type="ECO:0000256" key="2">
    <source>
        <dbReference type="ARBA" id="ARBA00012782"/>
    </source>
</evidence>
<keyword evidence="8" id="KW-1185">Reference proteome</keyword>
<dbReference type="EC" id="3.5.4.2" evidence="2"/>
<dbReference type="InterPro" id="IPR026912">
    <property type="entry name" value="Adenine_deam_C"/>
</dbReference>
<dbReference type="InterPro" id="IPR006680">
    <property type="entry name" value="Amidohydro-rel"/>
</dbReference>
<dbReference type="InterPro" id="IPR011059">
    <property type="entry name" value="Metal-dep_hydrolase_composite"/>
</dbReference>
<dbReference type="SUPFAM" id="SSF51556">
    <property type="entry name" value="Metallo-dependent hydrolases"/>
    <property type="match status" value="1"/>
</dbReference>
<dbReference type="PANTHER" id="PTHR11113">
    <property type="entry name" value="N-ACETYLGLUCOSAMINE-6-PHOSPHATE DEACETYLASE"/>
    <property type="match status" value="1"/>
</dbReference>
<evidence type="ECO:0000256" key="1">
    <source>
        <dbReference type="ARBA" id="ARBA00006773"/>
    </source>
</evidence>
<dbReference type="GO" id="GO:0000034">
    <property type="term" value="F:adenine deaminase activity"/>
    <property type="evidence" value="ECO:0007669"/>
    <property type="project" value="UniProtKB-EC"/>
</dbReference>
<comment type="similarity">
    <text evidence="1">Belongs to the metallo-dependent hydrolases superfamily. Adenine deaminase family.</text>
</comment>
<feature type="domain" description="Amidohydrolase-related" evidence="5">
    <location>
        <begin position="78"/>
        <end position="361"/>
    </location>
</feature>
<dbReference type="InterPro" id="IPR032466">
    <property type="entry name" value="Metal_Hydrolase"/>
</dbReference>
<reference evidence="7" key="1">
    <citation type="journal article" date="2014" name="Int. J. Syst. Evol. Microbiol.">
        <title>Complete genome sequence of Corynebacterium casei LMG S-19264T (=DSM 44701T), isolated from a smear-ripened cheese.</title>
        <authorList>
            <consortium name="US DOE Joint Genome Institute (JGI-PGF)"/>
            <person name="Walter F."/>
            <person name="Albersmeier A."/>
            <person name="Kalinowski J."/>
            <person name="Ruckert C."/>
        </authorList>
    </citation>
    <scope>NUCLEOTIDE SEQUENCE</scope>
    <source>
        <strain evidence="7">JCM 14719</strain>
    </source>
</reference>
<reference evidence="7" key="2">
    <citation type="submission" date="2020-09" db="EMBL/GenBank/DDBJ databases">
        <authorList>
            <person name="Sun Q."/>
            <person name="Ohkuma M."/>
        </authorList>
    </citation>
    <scope>NUCLEOTIDE SEQUENCE</scope>
    <source>
        <strain evidence="7">JCM 14719</strain>
    </source>
</reference>
<evidence type="ECO:0000313" key="7">
    <source>
        <dbReference type="EMBL" id="GGK03616.1"/>
    </source>
</evidence>
<dbReference type="Gene3D" id="3.20.20.140">
    <property type="entry name" value="Metal-dependent hydrolases"/>
    <property type="match status" value="1"/>
</dbReference>
<evidence type="ECO:0000313" key="8">
    <source>
        <dbReference type="Proteomes" id="UP000637720"/>
    </source>
</evidence>
<dbReference type="AlphaFoldDB" id="A0A8J3B9B3"/>
<evidence type="ECO:0000259" key="6">
    <source>
        <dbReference type="Pfam" id="PF13382"/>
    </source>
</evidence>
<dbReference type="Pfam" id="PF01979">
    <property type="entry name" value="Amidohydro_1"/>
    <property type="match status" value="1"/>
</dbReference>
<comment type="catalytic activity">
    <reaction evidence="4">
        <text>adenine + H2O + H(+) = hypoxanthine + NH4(+)</text>
        <dbReference type="Rhea" id="RHEA:23688"/>
        <dbReference type="ChEBI" id="CHEBI:15377"/>
        <dbReference type="ChEBI" id="CHEBI:15378"/>
        <dbReference type="ChEBI" id="CHEBI:16708"/>
        <dbReference type="ChEBI" id="CHEBI:17368"/>
        <dbReference type="ChEBI" id="CHEBI:28938"/>
        <dbReference type="EC" id="3.5.4.2"/>
    </reaction>
</comment>
<dbReference type="Proteomes" id="UP000637720">
    <property type="component" value="Unassembled WGS sequence"/>
</dbReference>
<gene>
    <name evidence="7" type="ORF">GCM10007043_17190</name>
</gene>
<comment type="caution">
    <text evidence="7">The sequence shown here is derived from an EMBL/GenBank/DDBJ whole genome shotgun (WGS) entry which is preliminary data.</text>
</comment>
<dbReference type="SUPFAM" id="SSF51338">
    <property type="entry name" value="Composite domain of metallo-dependent hydrolases"/>
    <property type="match status" value="1"/>
</dbReference>
<dbReference type="Pfam" id="PF13382">
    <property type="entry name" value="Adenine_deam_C"/>
    <property type="match status" value="1"/>
</dbReference>
<keyword evidence="3" id="KW-0378">Hydrolase</keyword>
<accession>A0A8J3B9B3</accession>
<feature type="domain" description="Adenine deaminase C-terminal" evidence="6">
    <location>
        <begin position="424"/>
        <end position="575"/>
    </location>
</feature>